<keyword evidence="2" id="KW-1185">Reference proteome</keyword>
<organism evidence="1 2">
    <name type="scientific">Pseudopithomyces chartarum</name>
    <dbReference type="NCBI Taxonomy" id="1892770"/>
    <lineage>
        <taxon>Eukaryota</taxon>
        <taxon>Fungi</taxon>
        <taxon>Dikarya</taxon>
        <taxon>Ascomycota</taxon>
        <taxon>Pezizomycotina</taxon>
        <taxon>Dothideomycetes</taxon>
        <taxon>Pleosporomycetidae</taxon>
        <taxon>Pleosporales</taxon>
        <taxon>Massarineae</taxon>
        <taxon>Didymosphaeriaceae</taxon>
        <taxon>Pseudopithomyces</taxon>
    </lineage>
</organism>
<proteinExistence type="predicted"/>
<evidence type="ECO:0000313" key="1">
    <source>
        <dbReference type="EMBL" id="KAK3214132.1"/>
    </source>
</evidence>
<accession>A0AAN6RJL2</accession>
<name>A0AAN6RJL2_9PLEO</name>
<protein>
    <submittedName>
        <fullName evidence="1">Uncharacterized protein</fullName>
    </submittedName>
</protein>
<evidence type="ECO:0000313" key="2">
    <source>
        <dbReference type="Proteomes" id="UP001280581"/>
    </source>
</evidence>
<reference evidence="1 2" key="1">
    <citation type="submission" date="2021-02" db="EMBL/GenBank/DDBJ databases">
        <title>Genome assembly of Pseudopithomyces chartarum.</title>
        <authorList>
            <person name="Jauregui R."/>
            <person name="Singh J."/>
            <person name="Voisey C."/>
        </authorList>
    </citation>
    <scope>NUCLEOTIDE SEQUENCE [LARGE SCALE GENOMIC DNA]</scope>
    <source>
        <strain evidence="1 2">AGR01</strain>
    </source>
</reference>
<sequence>MASVKLLFFISQLCNISQDYSLRTAYAVAPHNPLILSPPATNPQTPIHPIFQPGTPPVTPLKCNAIGNHAPAITASIHHLLSSLSSISRIPATAFSSYDLAALFAFKFCASRANLKKSHDTPASQKRYAIAYKRAVPSPTFLALVDRFIVAMNDCGTTP</sequence>
<dbReference type="EMBL" id="WVTA01000004">
    <property type="protein sequence ID" value="KAK3214132.1"/>
    <property type="molecule type" value="Genomic_DNA"/>
</dbReference>
<gene>
    <name evidence="1" type="ORF">GRF29_28g2144453</name>
</gene>
<comment type="caution">
    <text evidence="1">The sequence shown here is derived from an EMBL/GenBank/DDBJ whole genome shotgun (WGS) entry which is preliminary data.</text>
</comment>
<dbReference type="Proteomes" id="UP001280581">
    <property type="component" value="Unassembled WGS sequence"/>
</dbReference>
<dbReference type="AlphaFoldDB" id="A0AAN6RJL2"/>